<dbReference type="Pfam" id="PF00209">
    <property type="entry name" value="SNF"/>
    <property type="match status" value="2"/>
</dbReference>
<dbReference type="GO" id="GO:0016020">
    <property type="term" value="C:membrane"/>
    <property type="evidence" value="ECO:0007669"/>
    <property type="project" value="UniProtKB-SubCell"/>
</dbReference>
<reference evidence="8 9" key="1">
    <citation type="submission" date="2016-10" db="EMBL/GenBank/DDBJ databases">
        <authorList>
            <person name="Varghese N."/>
            <person name="Submissions S."/>
        </authorList>
    </citation>
    <scope>NUCLEOTIDE SEQUENCE [LARGE SCALE GENOMIC DNA]</scope>
    <source>
        <strain evidence="8 9">DSM 2373</strain>
    </source>
</reference>
<evidence type="ECO:0000256" key="5">
    <source>
        <dbReference type="ARBA" id="ARBA00023136"/>
    </source>
</evidence>
<evidence type="ECO:0000313" key="8">
    <source>
        <dbReference type="EMBL" id="SDK30455.1"/>
    </source>
</evidence>
<dbReference type="NCBIfam" id="NF037979">
    <property type="entry name" value="Na_transp"/>
    <property type="match status" value="1"/>
</dbReference>
<evidence type="ECO:0000256" key="1">
    <source>
        <dbReference type="ARBA" id="ARBA00004141"/>
    </source>
</evidence>
<dbReference type="GO" id="GO:0015293">
    <property type="term" value="F:symporter activity"/>
    <property type="evidence" value="ECO:0007669"/>
    <property type="project" value="UniProtKB-KW"/>
</dbReference>
<dbReference type="PANTHER" id="PTHR42948:SF1">
    <property type="entry name" value="TRANSPORTER"/>
    <property type="match status" value="1"/>
</dbReference>
<keyword evidence="2 6" id="KW-0813">Transport</keyword>
<protein>
    <recommendedName>
        <fullName evidence="6">Transporter</fullName>
    </recommendedName>
</protein>
<keyword evidence="9" id="KW-1185">Reference proteome</keyword>
<keyword evidence="5 7" id="KW-0472">Membrane</keyword>
<dbReference type="PROSITE" id="PS50267">
    <property type="entry name" value="NA_NEUROTRAN_SYMP_3"/>
    <property type="match status" value="1"/>
</dbReference>
<dbReference type="STRING" id="2200.GCA_001571405_02066"/>
<gene>
    <name evidence="8" type="ORF">SAMN04488571_10721</name>
</gene>
<dbReference type="InterPro" id="IPR037272">
    <property type="entry name" value="SNS_sf"/>
</dbReference>
<feature type="transmembrane region" description="Helical" evidence="7">
    <location>
        <begin position="412"/>
        <end position="432"/>
    </location>
</feature>
<dbReference type="AlphaFoldDB" id="A0A1G9AV42"/>
<evidence type="ECO:0000256" key="4">
    <source>
        <dbReference type="ARBA" id="ARBA00022989"/>
    </source>
</evidence>
<comment type="subcellular location">
    <subcellularLocation>
        <location evidence="1">Membrane</location>
        <topology evidence="1">Multi-pass membrane protein</topology>
    </subcellularLocation>
</comment>
<feature type="transmembrane region" description="Helical" evidence="7">
    <location>
        <begin position="132"/>
        <end position="152"/>
    </location>
</feature>
<feature type="transmembrane region" description="Helical" evidence="7">
    <location>
        <begin position="12"/>
        <end position="31"/>
    </location>
</feature>
<evidence type="ECO:0000256" key="2">
    <source>
        <dbReference type="ARBA" id="ARBA00022448"/>
    </source>
</evidence>
<accession>A0A1G9AV42</accession>
<feature type="transmembrane region" description="Helical" evidence="7">
    <location>
        <begin position="43"/>
        <end position="67"/>
    </location>
</feature>
<keyword evidence="6" id="KW-0769">Symport</keyword>
<organism evidence="8 9">
    <name type="scientific">Methanoculleus thermophilus</name>
    <dbReference type="NCBI Taxonomy" id="2200"/>
    <lineage>
        <taxon>Archaea</taxon>
        <taxon>Methanobacteriati</taxon>
        <taxon>Methanobacteriota</taxon>
        <taxon>Stenosarchaea group</taxon>
        <taxon>Methanomicrobia</taxon>
        <taxon>Methanomicrobiales</taxon>
        <taxon>Methanomicrobiaceae</taxon>
        <taxon>Methanoculleus</taxon>
    </lineage>
</organism>
<feature type="transmembrane region" description="Helical" evidence="7">
    <location>
        <begin position="87"/>
        <end position="120"/>
    </location>
</feature>
<dbReference type="PRINTS" id="PR00176">
    <property type="entry name" value="NANEUSMPORT"/>
</dbReference>
<dbReference type="InterPro" id="IPR047218">
    <property type="entry name" value="YocR/YhdH-like"/>
</dbReference>
<dbReference type="CDD" id="cd10336">
    <property type="entry name" value="SLC6sbd_Tyt1-Like"/>
    <property type="match status" value="1"/>
</dbReference>
<evidence type="ECO:0000313" key="9">
    <source>
        <dbReference type="Proteomes" id="UP000326500"/>
    </source>
</evidence>
<feature type="transmembrane region" description="Helical" evidence="7">
    <location>
        <begin position="369"/>
        <end position="391"/>
    </location>
</feature>
<evidence type="ECO:0000256" key="6">
    <source>
        <dbReference type="RuleBase" id="RU003732"/>
    </source>
</evidence>
<keyword evidence="4 7" id="KW-1133">Transmembrane helix</keyword>
<dbReference type="EMBL" id="FNFT01000007">
    <property type="protein sequence ID" value="SDK30455.1"/>
    <property type="molecule type" value="Genomic_DNA"/>
</dbReference>
<feature type="transmembrane region" description="Helical" evidence="7">
    <location>
        <begin position="164"/>
        <end position="186"/>
    </location>
</feature>
<dbReference type="Proteomes" id="UP000326500">
    <property type="component" value="Unassembled WGS sequence"/>
</dbReference>
<feature type="transmembrane region" description="Helical" evidence="7">
    <location>
        <begin position="243"/>
        <end position="268"/>
    </location>
</feature>
<comment type="similarity">
    <text evidence="6">Belongs to the sodium:neurotransmitter symporter (SNF) (TC 2.A.22) family.</text>
</comment>
<feature type="transmembrane region" description="Helical" evidence="7">
    <location>
        <begin position="206"/>
        <end position="231"/>
    </location>
</feature>
<proteinExistence type="inferred from homology"/>
<name>A0A1G9AV42_9EURY</name>
<feature type="transmembrane region" description="Helical" evidence="7">
    <location>
        <begin position="288"/>
        <end position="311"/>
    </location>
</feature>
<dbReference type="PANTHER" id="PTHR42948">
    <property type="entry name" value="TRANSPORTER"/>
    <property type="match status" value="1"/>
</dbReference>
<dbReference type="SUPFAM" id="SSF161070">
    <property type="entry name" value="SNF-like"/>
    <property type="match status" value="1"/>
</dbReference>
<sequence length="435" mass="47013">MVKGMEREQWSSVAGFILASIGSAVGIGNIWRFPYIVGANGGGAFLIPYLISILFFGLPLMILEFVIGRSSGSSVISTFQAIRQRFFVAGLIIVLIVSLILSYYLVITSWVLAYAFFFALNQPMEFEGFTNSYLPLIFYLISGLAVFMTVRSGVRGGIEKSSRFLIPLLIVLLLFLVVVSLTEPGAGEGVRFYLTPDCPRLTDPSVWIAAFGQAFFSLSVGMGILLTYGSYLGRGSLFRSASIIAVADMLVAFLAGFMIFPLVFTAGLDPAAGVNLVFVTLPAAFANIQFGMLLGALFFTMLFVAALTSAISMLEVPVATMIDTYGYSRRRATLLVSVAVMLLGLPSALGYTVLKLEVFGTPFLDLADYAFGTFGLIVAGLILSIVGGWFVNRARICAEIGGCGWQQRVYMVLIRYAVPAILLITLIGSIFWTTG</sequence>
<dbReference type="PROSITE" id="PS00610">
    <property type="entry name" value="NA_NEUROTRAN_SYMP_1"/>
    <property type="match status" value="1"/>
</dbReference>
<dbReference type="InterPro" id="IPR000175">
    <property type="entry name" value="Na/ntran_symport"/>
</dbReference>
<evidence type="ECO:0000256" key="3">
    <source>
        <dbReference type="ARBA" id="ARBA00022692"/>
    </source>
</evidence>
<evidence type="ECO:0000256" key="7">
    <source>
        <dbReference type="SAM" id="Phobius"/>
    </source>
</evidence>
<keyword evidence="3 6" id="KW-0812">Transmembrane</keyword>
<feature type="transmembrane region" description="Helical" evidence="7">
    <location>
        <begin position="332"/>
        <end position="354"/>
    </location>
</feature>